<evidence type="ECO:0000313" key="3">
    <source>
        <dbReference type="Proteomes" id="UP000591131"/>
    </source>
</evidence>
<reference evidence="2 3" key="1">
    <citation type="submission" date="2020-04" db="EMBL/GenBank/DDBJ databases">
        <title>Perkinsus chesapeaki whole genome sequence.</title>
        <authorList>
            <person name="Bogema D.R."/>
        </authorList>
    </citation>
    <scope>NUCLEOTIDE SEQUENCE [LARGE SCALE GENOMIC DNA]</scope>
    <source>
        <strain evidence="2">ATCC PRA-425</strain>
    </source>
</reference>
<dbReference type="EMBL" id="JAAPAO010000341">
    <property type="protein sequence ID" value="KAF4662618.1"/>
    <property type="molecule type" value="Genomic_DNA"/>
</dbReference>
<organism evidence="2 3">
    <name type="scientific">Perkinsus chesapeaki</name>
    <name type="common">Clam parasite</name>
    <name type="synonym">Perkinsus andrewsi</name>
    <dbReference type="NCBI Taxonomy" id="330153"/>
    <lineage>
        <taxon>Eukaryota</taxon>
        <taxon>Sar</taxon>
        <taxon>Alveolata</taxon>
        <taxon>Perkinsozoa</taxon>
        <taxon>Perkinsea</taxon>
        <taxon>Perkinsida</taxon>
        <taxon>Perkinsidae</taxon>
        <taxon>Perkinsus</taxon>
    </lineage>
</organism>
<dbReference type="AlphaFoldDB" id="A0A7J6LTH0"/>
<feature type="compositionally biased region" description="Basic and acidic residues" evidence="1">
    <location>
        <begin position="183"/>
        <end position="250"/>
    </location>
</feature>
<protein>
    <submittedName>
        <fullName evidence="2">Uncharacterized protein</fullName>
    </submittedName>
</protein>
<feature type="compositionally biased region" description="Basic and acidic residues" evidence="1">
    <location>
        <begin position="325"/>
        <end position="336"/>
    </location>
</feature>
<comment type="caution">
    <text evidence="2">The sequence shown here is derived from an EMBL/GenBank/DDBJ whole genome shotgun (WGS) entry which is preliminary data.</text>
</comment>
<evidence type="ECO:0000256" key="1">
    <source>
        <dbReference type="SAM" id="MobiDB-lite"/>
    </source>
</evidence>
<dbReference type="Proteomes" id="UP000591131">
    <property type="component" value="Unassembled WGS sequence"/>
</dbReference>
<accession>A0A7J6LTH0</accession>
<sequence length="436" mass="49759">MFYESFECCQCSCSCHLGEQDNDYHTPDINGDYDDQEEEDEVESCTEKYLTVSSGGERDLHSRVGEVEREIELLRRRKQRLARRDDRWAVRSDGVVTCAGSDRTGHDSDSYETVDRFGGGYNSMTGMERDETVDRFGGYNSMTDMERDETVDRFGGGYNSMTGMERDETVDRFGGGYNSMTGMERDGRVDPRSDEQDRSRRLMEEPNEYDSERGSDNHETVDRFIEYSRMPRDTNTRKDETVNRFAHYDDVPENLPANRHLSQKETVDRFNKYHSSRDSEASDPPEFGLPAGERSDDELDKVISRLDTAETDASRSNRSTVSKPPKKENVGEEKPRMEVRPIPVLDVSPETNPADWDPNDFKAGYVMPGKEKVKREAKPPVKSRYMEDRKVGTLRNEISWGGDKSKASRYPTNGRSALVRTVSVTSIIECLNGVVT</sequence>
<feature type="region of interest" description="Disordered" evidence="1">
    <location>
        <begin position="168"/>
        <end position="336"/>
    </location>
</feature>
<feature type="compositionally biased region" description="Basic and acidic residues" evidence="1">
    <location>
        <begin position="300"/>
        <end position="315"/>
    </location>
</feature>
<name>A0A7J6LTH0_PERCH</name>
<keyword evidence="3" id="KW-1185">Reference proteome</keyword>
<feature type="compositionally biased region" description="Basic and acidic residues" evidence="1">
    <location>
        <begin position="262"/>
        <end position="280"/>
    </location>
</feature>
<proteinExistence type="predicted"/>
<gene>
    <name evidence="2" type="ORF">FOL47_006158</name>
</gene>
<evidence type="ECO:0000313" key="2">
    <source>
        <dbReference type="EMBL" id="KAF4662618.1"/>
    </source>
</evidence>